<dbReference type="STRING" id="649638.Trad_2721"/>
<comment type="subcellular location">
    <subcellularLocation>
        <location evidence="1">Membrane</location>
        <topology evidence="1">Multi-pass membrane protein</topology>
    </subcellularLocation>
</comment>
<dbReference type="InterPro" id="IPR002797">
    <property type="entry name" value="Polysacc_synth"/>
</dbReference>
<accession>D7CUZ7</accession>
<sequence>MTTLQRFRTSLATLLGPRGGAKQGALWTLLMRVVSTGLGFATSVLLARLLGVSGYGVYAFVFAWVNLLAIPTALGMDKLMVREVAVFRARGAWGALHGFVRWGNLAVLAASLGVAALAAGVGWVVLAPRDGLRLAFVLALASLPLTTLTSLRQAAMRGFNHIVSGQWPELLLRPVLIIAFSLLAWFALPRFGLPFNAVWATLAAFAATAVAFGVGALLLVRVLRDETESAPPSAEPGRWLRRALPFMVISGMYVLNARTDVVMLGMLADTDAVGLYTPATRGAELISFVLLAVNTALSPTLARLFAEGKRAQLEAATARSTRLITLATLPLALGMVLLGGVFLRLFGPEFVAARTALVILSAGQLINAATGTVGTLLNMTGFERDTALAVGLSATLNILLNALLIPPFGINGAAAATALSTLTWNALLATFVYRRLGFYALLGVLTLRRARHASER</sequence>
<evidence type="ECO:0000313" key="6">
    <source>
        <dbReference type="EMBL" id="ADI15824.1"/>
    </source>
</evidence>
<feature type="transmembrane region" description="Helical" evidence="5">
    <location>
        <begin position="105"/>
        <end position="126"/>
    </location>
</feature>
<evidence type="ECO:0000256" key="2">
    <source>
        <dbReference type="ARBA" id="ARBA00022692"/>
    </source>
</evidence>
<reference evidence="7" key="1">
    <citation type="submission" date="2010-05" db="EMBL/GenBank/DDBJ databases">
        <title>The complete genome of Truepera radiovictris DSM 17093.</title>
        <authorList>
            <consortium name="US DOE Joint Genome Institute (JGI-PGF)"/>
            <person name="Lucas S."/>
            <person name="Copeland A."/>
            <person name="Lapidus A."/>
            <person name="Glavina del Rio T."/>
            <person name="Dalin E."/>
            <person name="Tice H."/>
            <person name="Bruce D."/>
            <person name="Goodwin L."/>
            <person name="Pitluck S."/>
            <person name="Kyrpides N."/>
            <person name="Mavromatis K."/>
            <person name="Ovchinnikova G."/>
            <person name="Munk A.C."/>
            <person name="Detter J.C."/>
            <person name="Han C."/>
            <person name="Tapia R."/>
            <person name="Land M."/>
            <person name="Hauser L."/>
            <person name="Markowitz V."/>
            <person name="Cheng J.-F."/>
            <person name="Hugenholtz P."/>
            <person name="Woyke T."/>
            <person name="Wu D."/>
            <person name="Tindall B."/>
            <person name="Pomrenke H.G."/>
            <person name="Brambilla E."/>
            <person name="Klenk H.-P."/>
            <person name="Eisen J.A."/>
        </authorList>
    </citation>
    <scope>NUCLEOTIDE SEQUENCE [LARGE SCALE GENOMIC DNA]</scope>
    <source>
        <strain evidence="7">DSM 17093 / CIP 108686 / LMG 22925 / RQ-24</strain>
    </source>
</reference>
<feature type="transmembrane region" description="Helical" evidence="5">
    <location>
        <begin position="29"/>
        <end position="49"/>
    </location>
</feature>
<keyword evidence="3 5" id="KW-1133">Transmembrane helix</keyword>
<dbReference type="RefSeq" id="WP_013179184.1">
    <property type="nucleotide sequence ID" value="NC_014221.1"/>
</dbReference>
<evidence type="ECO:0000256" key="4">
    <source>
        <dbReference type="ARBA" id="ARBA00023136"/>
    </source>
</evidence>
<dbReference type="KEGG" id="tra:Trad_2721"/>
<evidence type="ECO:0000313" key="7">
    <source>
        <dbReference type="Proteomes" id="UP000000379"/>
    </source>
</evidence>
<feature type="transmembrane region" description="Helical" evidence="5">
    <location>
        <begin position="55"/>
        <end position="74"/>
    </location>
</feature>
<dbReference type="PANTHER" id="PTHR43424">
    <property type="entry name" value="LOCUS PUTATIVE PROTEIN 1-RELATED"/>
    <property type="match status" value="1"/>
</dbReference>
<feature type="transmembrane region" description="Helical" evidence="5">
    <location>
        <begin position="132"/>
        <end position="151"/>
    </location>
</feature>
<dbReference type="InterPro" id="IPR052556">
    <property type="entry name" value="PolySynth_Transporter"/>
</dbReference>
<organism evidence="6 7">
    <name type="scientific">Truepera radiovictrix (strain DSM 17093 / CIP 108686 / LMG 22925 / RQ-24)</name>
    <dbReference type="NCBI Taxonomy" id="649638"/>
    <lineage>
        <taxon>Bacteria</taxon>
        <taxon>Thermotogati</taxon>
        <taxon>Deinococcota</taxon>
        <taxon>Deinococci</taxon>
        <taxon>Trueperales</taxon>
        <taxon>Trueperaceae</taxon>
        <taxon>Truepera</taxon>
    </lineage>
</organism>
<evidence type="ECO:0000256" key="3">
    <source>
        <dbReference type="ARBA" id="ARBA00022989"/>
    </source>
</evidence>
<dbReference type="OrthoDB" id="9800982at2"/>
<feature type="transmembrane region" description="Helical" evidence="5">
    <location>
        <begin position="355"/>
        <end position="377"/>
    </location>
</feature>
<proteinExistence type="predicted"/>
<keyword evidence="7" id="KW-1185">Reference proteome</keyword>
<keyword evidence="2 5" id="KW-0812">Transmembrane</keyword>
<dbReference type="AlphaFoldDB" id="D7CUZ7"/>
<feature type="transmembrane region" description="Helical" evidence="5">
    <location>
        <begin position="422"/>
        <end position="447"/>
    </location>
</feature>
<keyword evidence="4 5" id="KW-0472">Membrane</keyword>
<evidence type="ECO:0000256" key="1">
    <source>
        <dbReference type="ARBA" id="ARBA00004141"/>
    </source>
</evidence>
<gene>
    <name evidence="6" type="ordered locus">Trad_2721</name>
</gene>
<evidence type="ECO:0000256" key="5">
    <source>
        <dbReference type="SAM" id="Phobius"/>
    </source>
</evidence>
<dbReference type="Pfam" id="PF01943">
    <property type="entry name" value="Polysacc_synt"/>
    <property type="match status" value="1"/>
</dbReference>
<dbReference type="GO" id="GO:0016020">
    <property type="term" value="C:membrane"/>
    <property type="evidence" value="ECO:0007669"/>
    <property type="project" value="UniProtKB-SubCell"/>
</dbReference>
<reference evidence="6 7" key="2">
    <citation type="journal article" date="2011" name="Stand. Genomic Sci.">
        <title>Complete genome sequence of Truepera radiovictrix type strain (RQ-24).</title>
        <authorList>
            <person name="Ivanova N."/>
            <person name="Rohde C."/>
            <person name="Munk C."/>
            <person name="Nolan M."/>
            <person name="Lucas S."/>
            <person name="Del Rio T.G."/>
            <person name="Tice H."/>
            <person name="Deshpande S."/>
            <person name="Cheng J.F."/>
            <person name="Tapia R."/>
            <person name="Han C."/>
            <person name="Goodwin L."/>
            <person name="Pitluck S."/>
            <person name="Liolios K."/>
            <person name="Mavromatis K."/>
            <person name="Mikhailova N."/>
            <person name="Pati A."/>
            <person name="Chen A."/>
            <person name="Palaniappan K."/>
            <person name="Land M."/>
            <person name="Hauser L."/>
            <person name="Chang Y.J."/>
            <person name="Jeffries C.D."/>
            <person name="Brambilla E."/>
            <person name="Rohde M."/>
            <person name="Goker M."/>
            <person name="Tindall B.J."/>
            <person name="Woyke T."/>
            <person name="Bristow J."/>
            <person name="Eisen J.A."/>
            <person name="Markowitz V."/>
            <person name="Hugenholtz P."/>
            <person name="Kyrpides N.C."/>
            <person name="Klenk H.P."/>
            <person name="Lapidus A."/>
        </authorList>
    </citation>
    <scope>NUCLEOTIDE SEQUENCE [LARGE SCALE GENOMIC DNA]</scope>
    <source>
        <strain evidence="7">DSM 17093 / CIP 108686 / LMG 22925 / RQ-24</strain>
    </source>
</reference>
<protein>
    <submittedName>
        <fullName evidence="6">Polysaccharide biosynthesis protein</fullName>
    </submittedName>
</protein>
<dbReference type="eggNOG" id="COG2244">
    <property type="taxonomic scope" value="Bacteria"/>
</dbReference>
<dbReference type="HOGENOM" id="CLU_022017_5_4_0"/>
<name>D7CUZ7_TRURR</name>
<dbReference type="PANTHER" id="PTHR43424:SF1">
    <property type="entry name" value="LOCUS PUTATIVE PROTEIN 1-RELATED"/>
    <property type="match status" value="1"/>
</dbReference>
<dbReference type="EMBL" id="CP002049">
    <property type="protein sequence ID" value="ADI15824.1"/>
    <property type="molecule type" value="Genomic_DNA"/>
</dbReference>
<feature type="transmembrane region" description="Helical" evidence="5">
    <location>
        <begin position="389"/>
        <end position="410"/>
    </location>
</feature>
<feature type="transmembrane region" description="Helical" evidence="5">
    <location>
        <begin position="285"/>
        <end position="302"/>
    </location>
</feature>
<feature type="transmembrane region" description="Helical" evidence="5">
    <location>
        <begin position="171"/>
        <end position="191"/>
    </location>
</feature>
<feature type="transmembrane region" description="Helical" evidence="5">
    <location>
        <begin position="323"/>
        <end position="343"/>
    </location>
</feature>
<dbReference type="Proteomes" id="UP000000379">
    <property type="component" value="Chromosome"/>
</dbReference>
<dbReference type="CDD" id="cd13128">
    <property type="entry name" value="MATE_Wzx_like"/>
    <property type="match status" value="1"/>
</dbReference>
<feature type="transmembrane region" description="Helical" evidence="5">
    <location>
        <begin position="197"/>
        <end position="223"/>
    </location>
</feature>